<dbReference type="InterPro" id="IPR004805">
    <property type="entry name" value="DnaE2/DnaE/PolC"/>
</dbReference>
<sequence length="492" mass="58634">DILGHDDPTLIKFLMDGVIQNPEKFPFKKFQDIPLDDQQVYEIFANQDDCKTSQAIPEFGTFFVRNMLKEIYLKEKKFSFSTLIKISGLSHGTGVWSGNAQKILFFHHHYIEYCLKLMGFSSGISFDITNLIFKDQYLSIKNIIDYGFNNKITNQINTYFEYKIHDYFEDKISLINNLKNTEFIIKFGIDRYFGIDNLEKYENFLNTNMTEILDFSKFFILDKSFIIDRNSSYKQILDYHKIKEFLNKISDKILEKFNIKYELQNDLNQIFNNDNNQIKIDNCKQIELFLNKISEDITKSNCVEIESFLNRNFEEILTNNNISDYDQKKHFNKCLNCLICQTKEFLFNRILDIGNLMKIQIKDFFVNKVWEIRNLLKKDQNDIINCQSKENLNNEYIELFPFSLSVCKDLMVNGKCIVFDDIIFCRDEIMNYLISKGLKKLVSFEIMELVRKGKQNYDRQRWSDLSKIMREHNVNDWSIESLQKIQYLFPKP</sequence>
<dbReference type="Gene3D" id="6.10.140.1510">
    <property type="match status" value="1"/>
</dbReference>
<feature type="non-terminal residue" evidence="2">
    <location>
        <position position="1"/>
    </location>
</feature>
<proteinExistence type="predicted"/>
<dbReference type="InterPro" id="IPR044923">
    <property type="entry name" value="PolC_middle_finger_sf"/>
</dbReference>
<dbReference type="PANTHER" id="PTHR32294">
    <property type="entry name" value="DNA POLYMERASE III SUBUNIT ALPHA"/>
    <property type="match status" value="1"/>
</dbReference>
<dbReference type="RefSeq" id="WP_422691266.1">
    <property type="nucleotide sequence ID" value="NZ_JAOSIK010000070.1"/>
</dbReference>
<name>A0ABU8ZT74_9MOLU</name>
<evidence type="ECO:0000313" key="3">
    <source>
        <dbReference type="Proteomes" id="UP001382955"/>
    </source>
</evidence>
<accession>A0ABU8ZT74</accession>
<protein>
    <recommendedName>
        <fullName evidence="1">DNA polymerase III alpha subunit finger domain-containing protein</fullName>
    </recommendedName>
</protein>
<dbReference type="Proteomes" id="UP001382955">
    <property type="component" value="Unassembled WGS sequence"/>
</dbReference>
<comment type="caution">
    <text evidence="2">The sequence shown here is derived from an EMBL/GenBank/DDBJ whole genome shotgun (WGS) entry which is preliminary data.</text>
</comment>
<evidence type="ECO:0000313" key="2">
    <source>
        <dbReference type="EMBL" id="MEK0312188.1"/>
    </source>
</evidence>
<feature type="non-terminal residue" evidence="2">
    <location>
        <position position="492"/>
    </location>
</feature>
<dbReference type="Gene3D" id="1.10.150.700">
    <property type="entry name" value="PolC, middle finger domain"/>
    <property type="match status" value="1"/>
</dbReference>
<organism evidence="2 3">
    <name type="scientific">Candidatus Phytoplasma fabacearum</name>
    <dbReference type="NCBI Taxonomy" id="2982628"/>
    <lineage>
        <taxon>Bacteria</taxon>
        <taxon>Bacillati</taxon>
        <taxon>Mycoplasmatota</taxon>
        <taxon>Mollicutes</taxon>
        <taxon>Acholeplasmatales</taxon>
        <taxon>Acholeplasmataceae</taxon>
        <taxon>Candidatus Phytoplasma</taxon>
        <taxon>16SrII (Peanut WB group)</taxon>
    </lineage>
</organism>
<gene>
    <name evidence="2" type="ORF">OC725_02865</name>
</gene>
<dbReference type="InterPro" id="IPR040982">
    <property type="entry name" value="DNA_pol3_finger"/>
</dbReference>
<feature type="domain" description="DNA polymerase III alpha subunit finger" evidence="1">
    <location>
        <begin position="8"/>
        <end position="105"/>
    </location>
</feature>
<dbReference type="EMBL" id="JAOSIK010000070">
    <property type="protein sequence ID" value="MEK0312188.1"/>
    <property type="molecule type" value="Genomic_DNA"/>
</dbReference>
<dbReference type="PANTHER" id="PTHR32294:SF5">
    <property type="entry name" value="DNA POLYMERASE III POLC-TYPE"/>
    <property type="match status" value="1"/>
</dbReference>
<dbReference type="Pfam" id="PF17657">
    <property type="entry name" value="DNA_pol3_finger"/>
    <property type="match status" value="1"/>
</dbReference>
<evidence type="ECO:0000259" key="1">
    <source>
        <dbReference type="Pfam" id="PF17657"/>
    </source>
</evidence>
<reference evidence="2 3" key="1">
    <citation type="journal article" date="2023" name="Int. J. Syst. Evol. Microbiol.">
        <title>The observation of taxonomic boundaries for the 16SrII and 16SrXXV phytoplasmas using genome-based delimitation.</title>
        <authorList>
            <person name="Rodrigues Jardim B."/>
            <person name="Tran-Nguyen L.T.T."/>
            <person name="Gambley C."/>
            <person name="Al-Sadi A.M."/>
            <person name="Al-Subhi A.M."/>
            <person name="Foissac X."/>
            <person name="Salar P."/>
            <person name="Cai H."/>
            <person name="Yang J.Y."/>
            <person name="Davis R."/>
            <person name="Jones L."/>
            <person name="Rodoni B."/>
            <person name="Constable F.E."/>
        </authorList>
    </citation>
    <scope>NUCLEOTIDE SEQUENCE [LARGE SCALE GENOMIC DNA]</scope>
    <source>
        <strain evidence="2">BAWM-322</strain>
    </source>
</reference>
<keyword evidence="3" id="KW-1185">Reference proteome</keyword>